<dbReference type="CDD" id="cd03809">
    <property type="entry name" value="GT4_MtfB-like"/>
    <property type="match status" value="1"/>
</dbReference>
<dbReference type="SUPFAM" id="SSF53756">
    <property type="entry name" value="UDP-Glycosyltransferase/glycogen phosphorylase"/>
    <property type="match status" value="1"/>
</dbReference>
<dbReference type="InterPro" id="IPR001296">
    <property type="entry name" value="Glyco_trans_1"/>
</dbReference>
<keyword evidence="1 4" id="KW-0808">Transferase</keyword>
<dbReference type="PATRIC" id="fig|1658765.3.peg.1226"/>
<evidence type="ECO:0000259" key="3">
    <source>
        <dbReference type="Pfam" id="PF13439"/>
    </source>
</evidence>
<dbReference type="Pfam" id="PF00534">
    <property type="entry name" value="Glycos_transf_1"/>
    <property type="match status" value="1"/>
</dbReference>
<proteinExistence type="predicted"/>
<sequence>MKVILSVEPVRFPLTGIGRYAYELAKGMQSSDEIEELKLFSGTRFLPGLPEPASSSGGTHGLKQLVQKSSLAMEAYRLLMPILRKQALKGHEDFIYHGPNFFLPPFPGRKVATFHDLSPFKWAECFDPVKVKYLQREFRKTLDTADALITDSEFTRHELAEFAGWPLEKIHAIPLAAGPEFRPRTESEVRKVLSRYGLTYQGYSLFVGTIEPRKNIIRLLEAYEQLPKSVRQRWPLVLTGYRGWKSDDIHARIKDAEREGWAKYLGFLPAEELPLMYSAARLFVFPSLYEGFGLPVLEAMQSGVPVVCSNQASLPEVVGDAALHKSPDDLVGLADAFSLALGNDEQRKRMISGGLLQAEGFTWGRCVKETVMVYRNVFG</sequence>
<comment type="caution">
    <text evidence="4">The sequence shown here is derived from an EMBL/GenBank/DDBJ whole genome shotgun (WGS) entry which is preliminary data.</text>
</comment>
<evidence type="ECO:0000259" key="2">
    <source>
        <dbReference type="Pfam" id="PF00534"/>
    </source>
</evidence>
<gene>
    <name evidence="4" type="ORF">Msub_11239</name>
</gene>
<dbReference type="AlphaFoldDB" id="A0A0J7M1U1"/>
<dbReference type="InterPro" id="IPR028098">
    <property type="entry name" value="Glyco_trans_4-like_N"/>
</dbReference>
<feature type="domain" description="Glycosyltransferase subfamily 4-like N-terminal" evidence="3">
    <location>
        <begin position="16"/>
        <end position="174"/>
    </location>
</feature>
<dbReference type="GO" id="GO:0009103">
    <property type="term" value="P:lipopolysaccharide biosynthetic process"/>
    <property type="evidence" value="ECO:0007669"/>
    <property type="project" value="TreeGrafter"/>
</dbReference>
<accession>A0A0J7M1U1</accession>
<dbReference type="PANTHER" id="PTHR46401">
    <property type="entry name" value="GLYCOSYLTRANSFERASE WBBK-RELATED"/>
    <property type="match status" value="1"/>
</dbReference>
<dbReference type="GO" id="GO:0016757">
    <property type="term" value="F:glycosyltransferase activity"/>
    <property type="evidence" value="ECO:0007669"/>
    <property type="project" value="UniProtKB-KW"/>
</dbReference>
<dbReference type="Pfam" id="PF13439">
    <property type="entry name" value="Glyco_transf_4"/>
    <property type="match status" value="1"/>
</dbReference>
<dbReference type="RefSeq" id="WP_048495189.1">
    <property type="nucleotide sequence ID" value="NZ_LFBU01000001.1"/>
</dbReference>
<dbReference type="EMBL" id="LFBU01000001">
    <property type="protein sequence ID" value="KMQ75040.1"/>
    <property type="molecule type" value="Genomic_DNA"/>
</dbReference>
<reference evidence="4 5" key="1">
    <citation type="submission" date="2015-06" db="EMBL/GenBank/DDBJ databases">
        <title>Marinobacter subterrani, a genetically tractable neutrophilic iron-oxidizing strain isolated from the Soudan Iron Mine.</title>
        <authorList>
            <person name="Bonis B.M."/>
            <person name="Gralnick J.A."/>
        </authorList>
    </citation>
    <scope>NUCLEOTIDE SEQUENCE [LARGE SCALE GENOMIC DNA]</scope>
    <source>
        <strain evidence="4 5">JG233</strain>
    </source>
</reference>
<keyword evidence="5" id="KW-1185">Reference proteome</keyword>
<dbReference type="PANTHER" id="PTHR46401:SF2">
    <property type="entry name" value="GLYCOSYLTRANSFERASE WBBK-RELATED"/>
    <property type="match status" value="1"/>
</dbReference>
<dbReference type="OrthoDB" id="9801609at2"/>
<dbReference type="Gene3D" id="3.40.50.2000">
    <property type="entry name" value="Glycogen Phosphorylase B"/>
    <property type="match status" value="2"/>
</dbReference>
<name>A0A0J7M1U1_9GAMM</name>
<dbReference type="EC" id="2.4.1.-" evidence="4"/>
<dbReference type="Proteomes" id="UP000036102">
    <property type="component" value="Unassembled WGS sequence"/>
</dbReference>
<dbReference type="FunFam" id="3.40.50.2000:FF:000119">
    <property type="entry name" value="Glycosyl transferase group 1"/>
    <property type="match status" value="1"/>
</dbReference>
<keyword evidence="4" id="KW-0328">Glycosyltransferase</keyword>
<evidence type="ECO:0000256" key="1">
    <source>
        <dbReference type="ARBA" id="ARBA00022679"/>
    </source>
</evidence>
<evidence type="ECO:0000313" key="4">
    <source>
        <dbReference type="EMBL" id="KMQ75040.1"/>
    </source>
</evidence>
<protein>
    <submittedName>
        <fullName evidence="4">Glycosyltransferase involved in cell wall bisynthesis</fullName>
        <ecNumber evidence="4">2.4.1.-</ecNumber>
    </submittedName>
</protein>
<organism evidence="4 5">
    <name type="scientific">Marinobacter subterrani</name>
    <dbReference type="NCBI Taxonomy" id="1658765"/>
    <lineage>
        <taxon>Bacteria</taxon>
        <taxon>Pseudomonadati</taxon>
        <taxon>Pseudomonadota</taxon>
        <taxon>Gammaproteobacteria</taxon>
        <taxon>Pseudomonadales</taxon>
        <taxon>Marinobacteraceae</taxon>
        <taxon>Marinobacter</taxon>
    </lineage>
</organism>
<feature type="domain" description="Glycosyl transferase family 1" evidence="2">
    <location>
        <begin position="203"/>
        <end position="352"/>
    </location>
</feature>
<evidence type="ECO:0000313" key="5">
    <source>
        <dbReference type="Proteomes" id="UP000036102"/>
    </source>
</evidence>
<dbReference type="STRING" id="1658765.Msub_11239"/>